<comment type="caution">
    <text evidence="5">The sequence shown here is derived from an EMBL/GenBank/DDBJ whole genome shotgun (WGS) entry which is preliminary data.</text>
</comment>
<proteinExistence type="predicted"/>
<dbReference type="Gene3D" id="1.10.260.40">
    <property type="entry name" value="lambda repressor-like DNA-binding domains"/>
    <property type="match status" value="1"/>
</dbReference>
<organism evidence="5 6">
    <name type="scientific">Cellulomonas iranensis</name>
    <dbReference type="NCBI Taxonomy" id="76862"/>
    <lineage>
        <taxon>Bacteria</taxon>
        <taxon>Bacillati</taxon>
        <taxon>Actinomycetota</taxon>
        <taxon>Actinomycetes</taxon>
        <taxon>Micrococcales</taxon>
        <taxon>Cellulomonadaceae</taxon>
        <taxon>Cellulomonas</taxon>
    </lineage>
</organism>
<evidence type="ECO:0000256" key="1">
    <source>
        <dbReference type="ARBA" id="ARBA00023015"/>
    </source>
</evidence>
<dbReference type="Proteomes" id="UP001240250">
    <property type="component" value="Unassembled WGS sequence"/>
</dbReference>
<protein>
    <submittedName>
        <fullName evidence="5">DNA-binding LacI/PurR family transcriptional regulator</fullName>
    </submittedName>
</protein>
<dbReference type="SMART" id="SM00354">
    <property type="entry name" value="HTH_LACI"/>
    <property type="match status" value="1"/>
</dbReference>
<reference evidence="5 6" key="1">
    <citation type="submission" date="2023-07" db="EMBL/GenBank/DDBJ databases">
        <title>Sequencing the genomes of 1000 actinobacteria strains.</title>
        <authorList>
            <person name="Klenk H.-P."/>
        </authorList>
    </citation>
    <scope>NUCLEOTIDE SEQUENCE [LARGE SCALE GENOMIC DNA]</scope>
    <source>
        <strain evidence="5 6">DSM 14785</strain>
    </source>
</reference>
<dbReference type="SUPFAM" id="SSF47413">
    <property type="entry name" value="lambda repressor-like DNA-binding domains"/>
    <property type="match status" value="1"/>
</dbReference>
<dbReference type="Pfam" id="PF00356">
    <property type="entry name" value="LacI"/>
    <property type="match status" value="1"/>
</dbReference>
<dbReference type="PROSITE" id="PS50932">
    <property type="entry name" value="HTH_LACI_2"/>
    <property type="match status" value="1"/>
</dbReference>
<dbReference type="RefSeq" id="WP_070320232.1">
    <property type="nucleotide sequence ID" value="NZ_JAUSVM010000001.1"/>
</dbReference>
<keyword evidence="6" id="KW-1185">Reference proteome</keyword>
<dbReference type="Pfam" id="PF13377">
    <property type="entry name" value="Peripla_BP_3"/>
    <property type="match status" value="1"/>
</dbReference>
<keyword evidence="1" id="KW-0805">Transcription regulation</keyword>
<dbReference type="SUPFAM" id="SSF53822">
    <property type="entry name" value="Periplasmic binding protein-like I"/>
    <property type="match status" value="1"/>
</dbReference>
<accession>A0ABU0GKG4</accession>
<dbReference type="InterPro" id="IPR000843">
    <property type="entry name" value="HTH_LacI"/>
</dbReference>
<dbReference type="EMBL" id="JAUSVM010000001">
    <property type="protein sequence ID" value="MDQ0425851.1"/>
    <property type="molecule type" value="Genomic_DNA"/>
</dbReference>
<dbReference type="PANTHER" id="PTHR30146:SF153">
    <property type="entry name" value="LACTOSE OPERON REPRESSOR"/>
    <property type="match status" value="1"/>
</dbReference>
<dbReference type="InterPro" id="IPR046335">
    <property type="entry name" value="LacI/GalR-like_sensor"/>
</dbReference>
<evidence type="ECO:0000256" key="2">
    <source>
        <dbReference type="ARBA" id="ARBA00023125"/>
    </source>
</evidence>
<evidence type="ECO:0000259" key="4">
    <source>
        <dbReference type="PROSITE" id="PS50932"/>
    </source>
</evidence>
<dbReference type="Gene3D" id="3.40.50.2300">
    <property type="match status" value="2"/>
</dbReference>
<evidence type="ECO:0000313" key="6">
    <source>
        <dbReference type="Proteomes" id="UP001240250"/>
    </source>
</evidence>
<dbReference type="PANTHER" id="PTHR30146">
    <property type="entry name" value="LACI-RELATED TRANSCRIPTIONAL REPRESSOR"/>
    <property type="match status" value="1"/>
</dbReference>
<dbReference type="InterPro" id="IPR028082">
    <property type="entry name" value="Peripla_BP_I"/>
</dbReference>
<feature type="domain" description="HTH lacI-type" evidence="4">
    <location>
        <begin position="13"/>
        <end position="67"/>
    </location>
</feature>
<evidence type="ECO:0000313" key="5">
    <source>
        <dbReference type="EMBL" id="MDQ0425851.1"/>
    </source>
</evidence>
<evidence type="ECO:0000256" key="3">
    <source>
        <dbReference type="ARBA" id="ARBA00023163"/>
    </source>
</evidence>
<dbReference type="CDD" id="cd01574">
    <property type="entry name" value="PBP1_LacI"/>
    <property type="match status" value="1"/>
</dbReference>
<keyword evidence="2 5" id="KW-0238">DNA-binding</keyword>
<dbReference type="InterPro" id="IPR010982">
    <property type="entry name" value="Lambda_DNA-bd_dom_sf"/>
</dbReference>
<dbReference type="CDD" id="cd01392">
    <property type="entry name" value="HTH_LacI"/>
    <property type="match status" value="1"/>
</dbReference>
<keyword evidence="3" id="KW-0804">Transcription</keyword>
<dbReference type="GO" id="GO:0003677">
    <property type="term" value="F:DNA binding"/>
    <property type="evidence" value="ECO:0007669"/>
    <property type="project" value="UniProtKB-KW"/>
</dbReference>
<name>A0ABU0GKG4_9CELL</name>
<sequence>MTSEPPAADGRGVSLIDVARLAGVSTQTVSRVTNGSPKVAPGTRDAVLAAMDSLGYRPNSAARALRRGSFRTIGVIVYDLASYGNTRSIDALAEAAAHRGYSIVLNPVRSTSESDISTAFTHLDEKSVDGILVIRDEHIHLENSTQIPSATPVVILDSAAPGDRPAVDADQRGGARQAVEHLLGLGHPTVHMVGGPTTSHSASEREAEWERLLRAAGRDVPPVVRGDWSAASGYEAGRTLAADPTVSAVFSANDQMAVGLLRALHEAGRRVPDDVSVVGFDDIDESGWLWPPLTTVRQRFDESGRVAVLKLFEAIESGRREGSFESVPTELVVRGSTGPYRPRG</sequence>
<gene>
    <name evidence="5" type="ORF">JO380_002232</name>
</gene>